<evidence type="ECO:0000313" key="3">
    <source>
        <dbReference type="Proteomes" id="UP001515480"/>
    </source>
</evidence>
<dbReference type="Pfam" id="PF13410">
    <property type="entry name" value="GST_C_2"/>
    <property type="match status" value="1"/>
</dbReference>
<evidence type="ECO:0000259" key="1">
    <source>
        <dbReference type="PROSITE" id="PS50405"/>
    </source>
</evidence>
<dbReference type="PROSITE" id="PS50405">
    <property type="entry name" value="GST_CTER"/>
    <property type="match status" value="1"/>
</dbReference>
<dbReference type="Pfam" id="PF13409">
    <property type="entry name" value="GST_N_2"/>
    <property type="match status" value="1"/>
</dbReference>
<dbReference type="Gene3D" id="1.20.1050.10">
    <property type="match status" value="1"/>
</dbReference>
<keyword evidence="3" id="KW-1185">Reference proteome</keyword>
<dbReference type="SUPFAM" id="SSF47616">
    <property type="entry name" value="GST C-terminal domain-like"/>
    <property type="match status" value="1"/>
</dbReference>
<dbReference type="SUPFAM" id="SSF52833">
    <property type="entry name" value="Thioredoxin-like"/>
    <property type="match status" value="1"/>
</dbReference>
<organism evidence="2 3">
    <name type="scientific">Prymnesium parvum</name>
    <name type="common">Toxic golden alga</name>
    <dbReference type="NCBI Taxonomy" id="97485"/>
    <lineage>
        <taxon>Eukaryota</taxon>
        <taxon>Haptista</taxon>
        <taxon>Haptophyta</taxon>
        <taxon>Prymnesiophyceae</taxon>
        <taxon>Prymnesiales</taxon>
        <taxon>Prymnesiaceae</taxon>
        <taxon>Prymnesium</taxon>
    </lineage>
</organism>
<dbReference type="Gene3D" id="3.40.30.10">
    <property type="entry name" value="Glutaredoxin"/>
    <property type="match status" value="1"/>
</dbReference>
<dbReference type="AlphaFoldDB" id="A0AB34IJV7"/>
<evidence type="ECO:0000313" key="2">
    <source>
        <dbReference type="EMBL" id="KAL1499769.1"/>
    </source>
</evidence>
<dbReference type="GO" id="GO:0005737">
    <property type="term" value="C:cytoplasm"/>
    <property type="evidence" value="ECO:0007669"/>
    <property type="project" value="TreeGrafter"/>
</dbReference>
<dbReference type="CDD" id="cd00570">
    <property type="entry name" value="GST_N_family"/>
    <property type="match status" value="1"/>
</dbReference>
<reference evidence="2 3" key="1">
    <citation type="journal article" date="2024" name="Science">
        <title>Giant polyketide synthase enzymes in the biosynthesis of giant marine polyether toxins.</title>
        <authorList>
            <person name="Fallon T.R."/>
            <person name="Shende V.V."/>
            <person name="Wierzbicki I.H."/>
            <person name="Pendleton A.L."/>
            <person name="Watervoot N.F."/>
            <person name="Auber R.P."/>
            <person name="Gonzalez D.J."/>
            <person name="Wisecaver J.H."/>
            <person name="Moore B.S."/>
        </authorList>
    </citation>
    <scope>NUCLEOTIDE SEQUENCE [LARGE SCALE GENOMIC DNA]</scope>
    <source>
        <strain evidence="2 3">12B1</strain>
    </source>
</reference>
<dbReference type="InterPro" id="IPR050983">
    <property type="entry name" value="GST_Omega/HSP26"/>
</dbReference>
<dbReference type="InterPro" id="IPR004045">
    <property type="entry name" value="Glutathione_S-Trfase_N"/>
</dbReference>
<dbReference type="EMBL" id="JBGBPQ010000024">
    <property type="protein sequence ID" value="KAL1499769.1"/>
    <property type="molecule type" value="Genomic_DNA"/>
</dbReference>
<sequence length="419" mass="45293">MAALSPLAALFALPYPTTPRPARRSHVVCRAAPSWSSLEAALPSSTCPQPRLIDAALHPAKPDLGNSLTLFRERNGWCPYSERVWLTMEVKSLDYQTVLIDNTGGGKPSWYRGNTPQLRWPDGRVQDESLELMRALDDAFPDSPRLWPPSGVDPAAVSEAVRAFKSTFPRSARPSSRAAFLYDFNGPLPRSEFERTLDATDAWLARSPGPFFCGGALSAADIAWVPFLERYAAQLPCLHDGLEPRDASRWPRLAEWYDAMEARVPAYACRVQGDAASWRKVLTVAGYGNAGAPPRLLRDEAAACRRDAAADADGTWAAYAAGRPHVAASPCEEAAARLVRSRRLLAADAARRIERTAESAADEALRGVAAALLALRSGDGMPALSPTEAALAKYLAERMCVPRDMGAPAAQALRSLSSA</sequence>
<dbReference type="InterPro" id="IPR036282">
    <property type="entry name" value="Glutathione-S-Trfase_C_sf"/>
</dbReference>
<name>A0AB34IJV7_PRYPA</name>
<dbReference type="InterPro" id="IPR010987">
    <property type="entry name" value="Glutathione-S-Trfase_C-like"/>
</dbReference>
<feature type="domain" description="GST C-terminal" evidence="1">
    <location>
        <begin position="150"/>
        <end position="284"/>
    </location>
</feature>
<dbReference type="PANTHER" id="PTHR43968:SF14">
    <property type="entry name" value="GLUTATHIONE S-TRANSFERASE"/>
    <property type="match status" value="1"/>
</dbReference>
<dbReference type="Proteomes" id="UP001515480">
    <property type="component" value="Unassembled WGS sequence"/>
</dbReference>
<dbReference type="PANTHER" id="PTHR43968">
    <property type="match status" value="1"/>
</dbReference>
<accession>A0AB34IJV7</accession>
<proteinExistence type="predicted"/>
<protein>
    <recommendedName>
        <fullName evidence="1">GST C-terminal domain-containing protein</fullName>
    </recommendedName>
</protein>
<dbReference type="InterPro" id="IPR036249">
    <property type="entry name" value="Thioredoxin-like_sf"/>
</dbReference>
<gene>
    <name evidence="2" type="ORF">AB1Y20_012455</name>
</gene>
<comment type="caution">
    <text evidence="2">The sequence shown here is derived from an EMBL/GenBank/DDBJ whole genome shotgun (WGS) entry which is preliminary data.</text>
</comment>